<dbReference type="InterPro" id="IPR051164">
    <property type="entry name" value="NmrA-like_oxidored"/>
</dbReference>
<feature type="domain" description="NmrA-like" evidence="4">
    <location>
        <begin position="5"/>
        <end position="308"/>
    </location>
</feature>
<comment type="caution">
    <text evidence="5">The sequence shown here is derived from an EMBL/GenBank/DDBJ whole genome shotgun (WGS) entry which is preliminary data.</text>
</comment>
<dbReference type="InterPro" id="IPR008030">
    <property type="entry name" value="NmrA-like"/>
</dbReference>
<keyword evidence="2" id="KW-0521">NADP</keyword>
<dbReference type="SUPFAM" id="SSF51735">
    <property type="entry name" value="NAD(P)-binding Rossmann-fold domains"/>
    <property type="match status" value="1"/>
</dbReference>
<dbReference type="RefSeq" id="WP_345387020.1">
    <property type="nucleotide sequence ID" value="NZ_BAABHG010000002.1"/>
</dbReference>
<comment type="similarity">
    <text evidence="1">Belongs to the NmrA-type oxidoreductase family.</text>
</comment>
<keyword evidence="3" id="KW-0560">Oxidoreductase</keyword>
<dbReference type="Gene3D" id="3.90.25.10">
    <property type="entry name" value="UDP-galactose 4-epimerase, domain 1"/>
    <property type="match status" value="1"/>
</dbReference>
<proteinExistence type="inferred from homology"/>
<evidence type="ECO:0000313" key="5">
    <source>
        <dbReference type="EMBL" id="MFD2458961.1"/>
    </source>
</evidence>
<evidence type="ECO:0000256" key="2">
    <source>
        <dbReference type="ARBA" id="ARBA00022857"/>
    </source>
</evidence>
<name>A0ABW5GBT0_9PSEU</name>
<dbReference type="InterPro" id="IPR036291">
    <property type="entry name" value="NAD(P)-bd_dom_sf"/>
</dbReference>
<gene>
    <name evidence="5" type="ORF">ACFSYJ_10120</name>
</gene>
<dbReference type="PANTHER" id="PTHR42748:SF30">
    <property type="entry name" value="NMRA-LIKE DOMAIN-CONTAINING PROTEIN"/>
    <property type="match status" value="1"/>
</dbReference>
<dbReference type="Proteomes" id="UP001597419">
    <property type="component" value="Unassembled WGS sequence"/>
</dbReference>
<evidence type="ECO:0000259" key="4">
    <source>
        <dbReference type="Pfam" id="PF05368"/>
    </source>
</evidence>
<accession>A0ABW5GBT0</accession>
<dbReference type="Gene3D" id="3.40.50.720">
    <property type="entry name" value="NAD(P)-binding Rossmann-like Domain"/>
    <property type="match status" value="1"/>
</dbReference>
<protein>
    <submittedName>
        <fullName evidence="5">NmrA/HSCARG family protein</fullName>
    </submittedName>
</protein>
<dbReference type="EMBL" id="JBHUKU010000004">
    <property type="protein sequence ID" value="MFD2458961.1"/>
    <property type="molecule type" value="Genomic_DNA"/>
</dbReference>
<dbReference type="CDD" id="cd05251">
    <property type="entry name" value="NmrA_like_SDR_a"/>
    <property type="match status" value="1"/>
</dbReference>
<evidence type="ECO:0000256" key="3">
    <source>
        <dbReference type="ARBA" id="ARBA00023002"/>
    </source>
</evidence>
<keyword evidence="6" id="KW-1185">Reference proteome</keyword>
<reference evidence="6" key="1">
    <citation type="journal article" date="2019" name="Int. J. Syst. Evol. Microbiol.">
        <title>The Global Catalogue of Microorganisms (GCM) 10K type strain sequencing project: providing services to taxonomists for standard genome sequencing and annotation.</title>
        <authorList>
            <consortium name="The Broad Institute Genomics Platform"/>
            <consortium name="The Broad Institute Genome Sequencing Center for Infectious Disease"/>
            <person name="Wu L."/>
            <person name="Ma J."/>
        </authorList>
    </citation>
    <scope>NUCLEOTIDE SEQUENCE [LARGE SCALE GENOMIC DNA]</scope>
    <source>
        <strain evidence="6">CGMCC 4.7643</strain>
    </source>
</reference>
<dbReference type="PANTHER" id="PTHR42748">
    <property type="entry name" value="NITROGEN METABOLITE REPRESSION PROTEIN NMRA FAMILY MEMBER"/>
    <property type="match status" value="1"/>
</dbReference>
<dbReference type="Pfam" id="PF05368">
    <property type="entry name" value="NmrA"/>
    <property type="match status" value="1"/>
</dbReference>
<evidence type="ECO:0000256" key="1">
    <source>
        <dbReference type="ARBA" id="ARBA00006328"/>
    </source>
</evidence>
<sequence>MTDTLVIGGTGAMGGRTVRRLLERADATVAVFTRDPRSPRAAELLAHGGGRVRMLQGDLDDSASVLAAVSSVDRVFCNTDFFATGTPVGEYGQGIAVLEAARAAGVDRFIWSSLDSAVTLTNGTVPVPHFDAKGAVAAHINLLRSDEMMRTETDGWYTEHVSVLTTAPYFENLQLRLAPRPGTLPDGRTGLVFSLPLGTGKYPLVGLDDIAWFADFMFENWQSWGSRDLAVVGDSLSGEQIAATFERVTGTPSAYTPLPPHVLRSSIPDTGHDFAAMFRFFQEREVAERDRDRALLAEIHPRLMSFEDWLRVSGWDGTEQEVQKFPIRLEHPASSTR</sequence>
<evidence type="ECO:0000313" key="6">
    <source>
        <dbReference type="Proteomes" id="UP001597419"/>
    </source>
</evidence>
<organism evidence="5 6">
    <name type="scientific">Amycolatopsis samaneae</name>
    <dbReference type="NCBI Taxonomy" id="664691"/>
    <lineage>
        <taxon>Bacteria</taxon>
        <taxon>Bacillati</taxon>
        <taxon>Actinomycetota</taxon>
        <taxon>Actinomycetes</taxon>
        <taxon>Pseudonocardiales</taxon>
        <taxon>Pseudonocardiaceae</taxon>
        <taxon>Amycolatopsis</taxon>
    </lineage>
</organism>